<feature type="zinc finger region" description="CHC2-type" evidence="12 14">
    <location>
        <begin position="39"/>
        <end position="63"/>
    </location>
</feature>
<keyword evidence="7 12" id="KW-0863">Zinc-finger</keyword>
<gene>
    <name evidence="12 16" type="primary">dnaG</name>
    <name evidence="16" type="ORF">IAD02_02880</name>
</gene>
<evidence type="ECO:0000256" key="2">
    <source>
        <dbReference type="ARBA" id="ARBA00022515"/>
    </source>
</evidence>
<evidence type="ECO:0000256" key="12">
    <source>
        <dbReference type="HAMAP-Rule" id="MF_00974"/>
    </source>
</evidence>
<dbReference type="SMART" id="SM00493">
    <property type="entry name" value="TOPRIM"/>
    <property type="match status" value="1"/>
</dbReference>
<comment type="function">
    <text evidence="12 13">RNA polymerase that catalyzes the synthesis of short RNA molecules used as primers for DNA polymerase during DNA replication.</text>
</comment>
<dbReference type="Pfam" id="PF01807">
    <property type="entry name" value="Zn_ribbon_DnaG"/>
    <property type="match status" value="1"/>
</dbReference>
<evidence type="ECO:0000256" key="10">
    <source>
        <dbReference type="ARBA" id="ARBA00023125"/>
    </source>
</evidence>
<dbReference type="Gene3D" id="3.90.580.10">
    <property type="entry name" value="Zinc finger, CHC2-type domain"/>
    <property type="match status" value="1"/>
</dbReference>
<dbReference type="GO" id="GO:0003677">
    <property type="term" value="F:DNA binding"/>
    <property type="evidence" value="ECO:0007669"/>
    <property type="project" value="UniProtKB-KW"/>
</dbReference>
<dbReference type="NCBIfam" id="TIGR01391">
    <property type="entry name" value="dnaG"/>
    <property type="match status" value="1"/>
</dbReference>
<evidence type="ECO:0000256" key="13">
    <source>
        <dbReference type="PIRNR" id="PIRNR002811"/>
    </source>
</evidence>
<dbReference type="InterPro" id="IPR030846">
    <property type="entry name" value="DnaG_bac"/>
</dbReference>
<dbReference type="EC" id="2.7.7.101" evidence="12"/>
<name>A0A9D1FFQ6_9PROT</name>
<keyword evidence="2 12" id="KW-0639">Primosome</keyword>
<evidence type="ECO:0000256" key="3">
    <source>
        <dbReference type="ARBA" id="ARBA00022679"/>
    </source>
</evidence>
<evidence type="ECO:0000256" key="11">
    <source>
        <dbReference type="ARBA" id="ARBA00023163"/>
    </source>
</evidence>
<keyword evidence="4 12" id="KW-0548">Nucleotidyltransferase</keyword>
<dbReference type="FunFam" id="3.90.580.10:FF:000001">
    <property type="entry name" value="DNA primase"/>
    <property type="match status" value="1"/>
</dbReference>
<keyword evidence="9" id="KW-0460">Magnesium</keyword>
<reference evidence="16" key="2">
    <citation type="journal article" date="2021" name="PeerJ">
        <title>Extensive microbial diversity within the chicken gut microbiome revealed by metagenomics and culture.</title>
        <authorList>
            <person name="Gilroy R."/>
            <person name="Ravi A."/>
            <person name="Getino M."/>
            <person name="Pursley I."/>
            <person name="Horton D.L."/>
            <person name="Alikhan N.F."/>
            <person name="Baker D."/>
            <person name="Gharbi K."/>
            <person name="Hall N."/>
            <person name="Watson M."/>
            <person name="Adriaenssens E.M."/>
            <person name="Foster-Nyarko E."/>
            <person name="Jarju S."/>
            <person name="Secka A."/>
            <person name="Antonio M."/>
            <person name="Oren A."/>
            <person name="Chaudhuri R.R."/>
            <person name="La Ragione R."/>
            <person name="Hildebrand F."/>
            <person name="Pallen M.J."/>
        </authorList>
    </citation>
    <scope>NUCLEOTIDE SEQUENCE</scope>
    <source>
        <strain evidence="16">ChiGjej3B3-5194</strain>
    </source>
</reference>
<dbReference type="PIRSF" id="PIRSF002811">
    <property type="entry name" value="DnaG"/>
    <property type="match status" value="1"/>
</dbReference>
<reference evidence="16" key="1">
    <citation type="submission" date="2020-10" db="EMBL/GenBank/DDBJ databases">
        <authorList>
            <person name="Gilroy R."/>
        </authorList>
    </citation>
    <scope>NUCLEOTIDE SEQUENCE</scope>
    <source>
        <strain evidence="16">ChiGjej3B3-5194</strain>
    </source>
</reference>
<dbReference type="InterPro" id="IPR036977">
    <property type="entry name" value="DNA_primase_Znf_CHC2"/>
</dbReference>
<evidence type="ECO:0000256" key="8">
    <source>
        <dbReference type="ARBA" id="ARBA00022833"/>
    </source>
</evidence>
<dbReference type="InterPro" id="IPR034151">
    <property type="entry name" value="TOPRIM_DnaG_bac"/>
</dbReference>
<keyword evidence="1 12" id="KW-0240">DNA-directed RNA polymerase</keyword>
<comment type="domain">
    <text evidence="12">Contains an N-terminal zinc-binding domain, a central core domain that contains the primase activity, and a C-terminal DnaB-binding domain.</text>
</comment>
<dbReference type="PANTHER" id="PTHR30313">
    <property type="entry name" value="DNA PRIMASE"/>
    <property type="match status" value="1"/>
</dbReference>
<dbReference type="InterPro" id="IPR050219">
    <property type="entry name" value="DnaG_primase"/>
</dbReference>
<keyword evidence="10 12" id="KW-0238">DNA-binding</keyword>
<dbReference type="EMBL" id="DVJI01000011">
    <property type="protein sequence ID" value="HIS70909.1"/>
    <property type="molecule type" value="Genomic_DNA"/>
</dbReference>
<evidence type="ECO:0000256" key="1">
    <source>
        <dbReference type="ARBA" id="ARBA00022478"/>
    </source>
</evidence>
<evidence type="ECO:0000256" key="5">
    <source>
        <dbReference type="ARBA" id="ARBA00022705"/>
    </source>
</evidence>
<dbReference type="Pfam" id="PF13155">
    <property type="entry name" value="Toprim_2"/>
    <property type="match status" value="1"/>
</dbReference>
<dbReference type="SUPFAM" id="SSF56731">
    <property type="entry name" value="DNA primase core"/>
    <property type="match status" value="1"/>
</dbReference>
<feature type="domain" description="Toprim" evidence="15">
    <location>
        <begin position="252"/>
        <end position="334"/>
    </location>
</feature>
<proteinExistence type="inferred from homology"/>
<dbReference type="PANTHER" id="PTHR30313:SF2">
    <property type="entry name" value="DNA PRIMASE"/>
    <property type="match status" value="1"/>
</dbReference>
<evidence type="ECO:0000256" key="7">
    <source>
        <dbReference type="ARBA" id="ARBA00022771"/>
    </source>
</evidence>
<comment type="subunit">
    <text evidence="12">Monomer. Interacts with DnaB.</text>
</comment>
<dbReference type="InterPro" id="IPR006295">
    <property type="entry name" value="DNA_primase_DnaG"/>
</dbReference>
<dbReference type="Pfam" id="PF08275">
    <property type="entry name" value="DNAG_N"/>
    <property type="match status" value="1"/>
</dbReference>
<evidence type="ECO:0000256" key="9">
    <source>
        <dbReference type="ARBA" id="ARBA00022842"/>
    </source>
</evidence>
<evidence type="ECO:0000313" key="17">
    <source>
        <dbReference type="Proteomes" id="UP000886742"/>
    </source>
</evidence>
<dbReference type="CDD" id="cd03364">
    <property type="entry name" value="TOPRIM_DnaG_primases"/>
    <property type="match status" value="1"/>
</dbReference>
<evidence type="ECO:0000256" key="4">
    <source>
        <dbReference type="ARBA" id="ARBA00022695"/>
    </source>
</evidence>
<sequence>MPKYDRNFTDELRERLSIVDVVGRRVPLVKKGQNYWGCCPFHNEKTPSFSVNEDKGFYHCFGCGEHGDIISFVMKSENVDFKTAITELAAQAGLKMPDYKPKPAAQVAREESYYQIMSGACDIYQKLLFEPMGATALEYVRRRGFTDEMIQRYRIGYAPKNNIIANKFVNVKQENLMATGMCRRGDYGMYDFFRDKLMFPIFNARGQIVAFSGRCLDGSEPKYINTTDTELFHKRRTIFGFNFARDAIHRANRSIVVEGQIDAIQMQCNGFPETVAPLGTALTEDHISMLCKANRNIVFCFDGDGAGQKAAARACDIVMPFLRDTSDVRFAFVTGGKDPDEVLKTSGAAAMNKIIDDATALVDFLWNLANSGFNVSTPGGRTQAEKFLKQKTDKITDASLRAEYEQEYNQRIFNQWHKWKRQSQNIPKIDMPEVDDITKKTVIFIVNQYPEIAERYGDFLATLNINFDDNAPDMNMDEKSAEKYIVSLKLQKYMARLQSQKRDLTARLLAGENVRDEIAVLDEQINTAMQKMDALISI</sequence>
<dbReference type="GO" id="GO:0003899">
    <property type="term" value="F:DNA-directed RNA polymerase activity"/>
    <property type="evidence" value="ECO:0007669"/>
    <property type="project" value="UniProtKB-UniRule"/>
</dbReference>
<evidence type="ECO:0000256" key="14">
    <source>
        <dbReference type="PIRSR" id="PIRSR002811-1"/>
    </source>
</evidence>
<evidence type="ECO:0000259" key="15">
    <source>
        <dbReference type="PROSITE" id="PS50880"/>
    </source>
</evidence>
<dbReference type="HAMAP" id="MF_00974">
    <property type="entry name" value="DNA_primase_DnaG"/>
    <property type="match status" value="1"/>
</dbReference>
<dbReference type="GO" id="GO:1990077">
    <property type="term" value="C:primosome complex"/>
    <property type="evidence" value="ECO:0007669"/>
    <property type="project" value="UniProtKB-KW"/>
</dbReference>
<dbReference type="Gene3D" id="3.40.1360.10">
    <property type="match status" value="1"/>
</dbReference>
<dbReference type="GO" id="GO:0000428">
    <property type="term" value="C:DNA-directed RNA polymerase complex"/>
    <property type="evidence" value="ECO:0007669"/>
    <property type="project" value="UniProtKB-KW"/>
</dbReference>
<dbReference type="SUPFAM" id="SSF57783">
    <property type="entry name" value="Zinc beta-ribbon"/>
    <property type="match status" value="1"/>
</dbReference>
<evidence type="ECO:0000313" key="16">
    <source>
        <dbReference type="EMBL" id="HIS70909.1"/>
    </source>
</evidence>
<dbReference type="GO" id="GO:0008270">
    <property type="term" value="F:zinc ion binding"/>
    <property type="evidence" value="ECO:0007669"/>
    <property type="project" value="UniProtKB-UniRule"/>
</dbReference>
<comment type="catalytic activity">
    <reaction evidence="12">
        <text>ssDNA + n NTP = ssDNA/pppN(pN)n-1 hybrid + (n-1) diphosphate.</text>
        <dbReference type="EC" id="2.7.7.101"/>
    </reaction>
</comment>
<keyword evidence="5 12" id="KW-0235">DNA replication</keyword>
<dbReference type="Proteomes" id="UP000886742">
    <property type="component" value="Unassembled WGS sequence"/>
</dbReference>
<keyword evidence="11 12" id="KW-0804">Transcription</keyword>
<keyword evidence="6 12" id="KW-0479">Metal-binding</keyword>
<comment type="cofactor">
    <cofactor evidence="12 13 14">
        <name>Zn(2+)</name>
        <dbReference type="ChEBI" id="CHEBI:29105"/>
    </cofactor>
    <text evidence="12 13 14">Binds 1 zinc ion per monomer.</text>
</comment>
<dbReference type="InterPro" id="IPR013264">
    <property type="entry name" value="DNAG_N"/>
</dbReference>
<keyword evidence="3 12" id="KW-0808">Transferase</keyword>
<evidence type="ECO:0000256" key="6">
    <source>
        <dbReference type="ARBA" id="ARBA00022723"/>
    </source>
</evidence>
<accession>A0A9D1FFQ6</accession>
<protein>
    <recommendedName>
        <fullName evidence="12 13">DNA primase</fullName>
        <ecNumber evidence="12">2.7.7.101</ecNumber>
    </recommendedName>
</protein>
<organism evidence="16 17">
    <name type="scientific">Candidatus Enterousia intestinigallinarum</name>
    <dbReference type="NCBI Taxonomy" id="2840790"/>
    <lineage>
        <taxon>Bacteria</taxon>
        <taxon>Pseudomonadati</taxon>
        <taxon>Pseudomonadota</taxon>
        <taxon>Alphaproteobacteria</taxon>
        <taxon>Candidatus Enterousia</taxon>
    </lineage>
</organism>
<comment type="similarity">
    <text evidence="12 13">Belongs to the DnaG primase family.</text>
</comment>
<dbReference type="GO" id="GO:0006269">
    <property type="term" value="P:DNA replication, synthesis of primer"/>
    <property type="evidence" value="ECO:0007669"/>
    <property type="project" value="UniProtKB-UniRule"/>
</dbReference>
<dbReference type="InterPro" id="IPR006171">
    <property type="entry name" value="TOPRIM_dom"/>
</dbReference>
<comment type="caution">
    <text evidence="16">The sequence shown here is derived from an EMBL/GenBank/DDBJ whole genome shotgun (WGS) entry which is preliminary data.</text>
</comment>
<dbReference type="SMART" id="SM00400">
    <property type="entry name" value="ZnF_CHCC"/>
    <property type="match status" value="1"/>
</dbReference>
<keyword evidence="8 12" id="KW-0862">Zinc</keyword>
<dbReference type="InterPro" id="IPR002694">
    <property type="entry name" value="Znf_CHC2"/>
</dbReference>
<dbReference type="FunFam" id="3.40.1360.10:FF:000002">
    <property type="entry name" value="DNA primase"/>
    <property type="match status" value="1"/>
</dbReference>
<dbReference type="PROSITE" id="PS50880">
    <property type="entry name" value="TOPRIM"/>
    <property type="match status" value="1"/>
</dbReference>
<dbReference type="InterPro" id="IPR037068">
    <property type="entry name" value="DNA_primase_core_N_sf"/>
</dbReference>
<dbReference type="AlphaFoldDB" id="A0A9D1FFQ6"/>
<dbReference type="Gene3D" id="3.90.980.10">
    <property type="entry name" value="DNA primase, catalytic core, N-terminal domain"/>
    <property type="match status" value="1"/>
</dbReference>
<dbReference type="GO" id="GO:0005737">
    <property type="term" value="C:cytoplasm"/>
    <property type="evidence" value="ECO:0007669"/>
    <property type="project" value="TreeGrafter"/>
</dbReference>